<comment type="caution">
    <text evidence="8">The sequence shown here is derived from an EMBL/GenBank/DDBJ whole genome shotgun (WGS) entry which is preliminary data.</text>
</comment>
<sequence>MVETAQATAVSAGPVTPATPLQKTLALVILMAIGSINYVDRQLLSLLIEPVRQDIPLSDTAFGLLTGLFFALFYASMGVPVAMLADRINRVKLVAVACTMWSVCTGLCGFAQNFWQLALARFGVGVGEAGGTAPSLSILSDYFKPEQRPAIIGLYTVNGPIGVFIGISLGGFIAAQYGWRMAFFTVAILGIALAPILWLLVREPLRGATEAAAPSSAHEKAPSLLSTIRIFLMLPTLRLLLPASGLLAFVSYGLLNWIPAFLMRENGMALEQLALWFGPAAGVCMGLGIWGGGAIVNIGVKKSLTAYAWAPAFSVMIGCPFLLLALFMPGWELTLILLLIPMVSVVMYVAPALALTQNLAPLRARATATALLLLSFNLVGIGGGPLMIGILSDLFTSLGSQNSLRWALASTIPVSLLAMGLYIMMARTITSDHETRRIQTGI</sequence>
<evidence type="ECO:0000256" key="2">
    <source>
        <dbReference type="ARBA" id="ARBA00022448"/>
    </source>
</evidence>
<dbReference type="Gene3D" id="1.20.1250.20">
    <property type="entry name" value="MFS general substrate transporter like domains"/>
    <property type="match status" value="1"/>
</dbReference>
<keyword evidence="2" id="KW-0813">Transport</keyword>
<comment type="subcellular location">
    <subcellularLocation>
        <location evidence="1">Membrane</location>
        <topology evidence="1">Multi-pass membrane protein</topology>
    </subcellularLocation>
</comment>
<evidence type="ECO:0000256" key="1">
    <source>
        <dbReference type="ARBA" id="ARBA00004141"/>
    </source>
</evidence>
<dbReference type="RefSeq" id="WP_051612801.1">
    <property type="nucleotide sequence ID" value="NZ_ARYM01000032.1"/>
</dbReference>
<proteinExistence type="predicted"/>
<dbReference type="PANTHER" id="PTHR23505:SF79">
    <property type="entry name" value="PROTEIN SPINSTER"/>
    <property type="match status" value="1"/>
</dbReference>
<keyword evidence="5 6" id="KW-0472">Membrane</keyword>
<dbReference type="GO" id="GO:0022857">
    <property type="term" value="F:transmembrane transporter activity"/>
    <property type="evidence" value="ECO:0007669"/>
    <property type="project" value="InterPro"/>
</dbReference>
<feature type="transmembrane region" description="Helical" evidence="6">
    <location>
        <begin position="152"/>
        <end position="175"/>
    </location>
</feature>
<dbReference type="OrthoDB" id="7473300at2"/>
<dbReference type="PROSITE" id="PS50850">
    <property type="entry name" value="MFS"/>
    <property type="match status" value="1"/>
</dbReference>
<keyword evidence="3 6" id="KW-0812">Transmembrane</keyword>
<dbReference type="Proteomes" id="UP000027100">
    <property type="component" value="Unassembled WGS sequence"/>
</dbReference>
<evidence type="ECO:0000259" key="7">
    <source>
        <dbReference type="PROSITE" id="PS50850"/>
    </source>
</evidence>
<dbReference type="SUPFAM" id="SSF103473">
    <property type="entry name" value="MFS general substrate transporter"/>
    <property type="match status" value="1"/>
</dbReference>
<dbReference type="InterPro" id="IPR044770">
    <property type="entry name" value="MFS_spinster-like"/>
</dbReference>
<dbReference type="CDD" id="cd17328">
    <property type="entry name" value="MFS_spinster_like"/>
    <property type="match status" value="1"/>
</dbReference>
<dbReference type="PATRIC" id="fig|1280954.3.peg.3623"/>
<dbReference type="GO" id="GO:0016020">
    <property type="term" value="C:membrane"/>
    <property type="evidence" value="ECO:0007669"/>
    <property type="project" value="UniProtKB-SubCell"/>
</dbReference>
<keyword evidence="4 6" id="KW-1133">Transmembrane helix</keyword>
<feature type="transmembrane region" description="Helical" evidence="6">
    <location>
        <begin position="181"/>
        <end position="201"/>
    </location>
</feature>
<feature type="transmembrane region" description="Helical" evidence="6">
    <location>
        <begin position="307"/>
        <end position="327"/>
    </location>
</feature>
<protein>
    <submittedName>
        <fullName evidence="8">Major facilitator transporter</fullName>
    </submittedName>
</protein>
<name>A0A062VBZ5_9PROT</name>
<feature type="domain" description="Major facilitator superfamily (MFS) profile" evidence="7">
    <location>
        <begin position="26"/>
        <end position="427"/>
    </location>
</feature>
<reference evidence="8 9" key="1">
    <citation type="journal article" date="2014" name="Antonie Van Leeuwenhoek">
        <title>Hyphomonas beringensis sp. nov. and Hyphomonas chukchiensis sp. nov., isolated from surface seawater of the Bering Sea and Chukchi Sea.</title>
        <authorList>
            <person name="Li C."/>
            <person name="Lai Q."/>
            <person name="Li G."/>
            <person name="Dong C."/>
            <person name="Wang J."/>
            <person name="Liao Y."/>
            <person name="Shao Z."/>
        </authorList>
    </citation>
    <scope>NUCLEOTIDE SEQUENCE [LARGE SCALE GENOMIC DNA]</scope>
    <source>
        <strain evidence="8 9">PS728</strain>
    </source>
</reference>
<dbReference type="InterPro" id="IPR036259">
    <property type="entry name" value="MFS_trans_sf"/>
</dbReference>
<evidence type="ECO:0000313" key="9">
    <source>
        <dbReference type="Proteomes" id="UP000027100"/>
    </source>
</evidence>
<evidence type="ECO:0000256" key="6">
    <source>
        <dbReference type="SAM" id="Phobius"/>
    </source>
</evidence>
<gene>
    <name evidence="8" type="ORF">HPO_17988</name>
</gene>
<dbReference type="eggNOG" id="COG2271">
    <property type="taxonomic scope" value="Bacteria"/>
</dbReference>
<dbReference type="Pfam" id="PF07690">
    <property type="entry name" value="MFS_1"/>
    <property type="match status" value="1"/>
</dbReference>
<dbReference type="STRING" id="1280954.HPO_17988"/>
<accession>A0A062VBZ5</accession>
<dbReference type="PANTHER" id="PTHR23505">
    <property type="entry name" value="SPINSTER"/>
    <property type="match status" value="1"/>
</dbReference>
<feature type="transmembrane region" description="Helical" evidence="6">
    <location>
        <begin position="60"/>
        <end position="85"/>
    </location>
</feature>
<evidence type="ECO:0000256" key="5">
    <source>
        <dbReference type="ARBA" id="ARBA00023136"/>
    </source>
</evidence>
<feature type="transmembrane region" description="Helical" evidence="6">
    <location>
        <begin position="91"/>
        <end position="111"/>
    </location>
</feature>
<feature type="transmembrane region" description="Helical" evidence="6">
    <location>
        <begin position="274"/>
        <end position="300"/>
    </location>
</feature>
<dbReference type="EMBL" id="ARYM01000032">
    <property type="protein sequence ID" value="KCZ96842.1"/>
    <property type="molecule type" value="Genomic_DNA"/>
</dbReference>
<dbReference type="InterPro" id="IPR011701">
    <property type="entry name" value="MFS"/>
</dbReference>
<evidence type="ECO:0000256" key="3">
    <source>
        <dbReference type="ARBA" id="ARBA00022692"/>
    </source>
</evidence>
<feature type="transmembrane region" description="Helical" evidence="6">
    <location>
        <begin position="368"/>
        <end position="391"/>
    </location>
</feature>
<dbReference type="InterPro" id="IPR020846">
    <property type="entry name" value="MFS_dom"/>
</dbReference>
<evidence type="ECO:0000313" key="8">
    <source>
        <dbReference type="EMBL" id="KCZ96842.1"/>
    </source>
</evidence>
<feature type="transmembrane region" description="Helical" evidence="6">
    <location>
        <begin position="239"/>
        <end position="262"/>
    </location>
</feature>
<feature type="transmembrane region" description="Helical" evidence="6">
    <location>
        <begin position="333"/>
        <end position="356"/>
    </location>
</feature>
<evidence type="ECO:0000256" key="4">
    <source>
        <dbReference type="ARBA" id="ARBA00022989"/>
    </source>
</evidence>
<organism evidence="8 9">
    <name type="scientific">Hyphomonas polymorpha PS728</name>
    <dbReference type="NCBI Taxonomy" id="1280954"/>
    <lineage>
        <taxon>Bacteria</taxon>
        <taxon>Pseudomonadati</taxon>
        <taxon>Pseudomonadota</taxon>
        <taxon>Alphaproteobacteria</taxon>
        <taxon>Hyphomonadales</taxon>
        <taxon>Hyphomonadaceae</taxon>
        <taxon>Hyphomonas</taxon>
    </lineage>
</organism>
<keyword evidence="9" id="KW-1185">Reference proteome</keyword>
<feature type="transmembrane region" description="Helical" evidence="6">
    <location>
        <begin position="403"/>
        <end position="424"/>
    </location>
</feature>
<dbReference type="AlphaFoldDB" id="A0A062VBZ5"/>